<evidence type="ECO:0000313" key="10">
    <source>
        <dbReference type="Proteomes" id="UP000177763"/>
    </source>
</evidence>
<dbReference type="InterPro" id="IPR023165">
    <property type="entry name" value="rRNA_Ade_diMease-like_C"/>
</dbReference>
<dbReference type="InterPro" id="IPR011530">
    <property type="entry name" value="rRNA_adenine_dimethylase"/>
</dbReference>
<evidence type="ECO:0000256" key="6">
    <source>
        <dbReference type="ARBA" id="ARBA00022884"/>
    </source>
</evidence>
<feature type="binding site" evidence="7">
    <location>
        <position position="108"/>
    </location>
    <ligand>
        <name>S-adenosyl-L-methionine</name>
        <dbReference type="ChEBI" id="CHEBI:59789"/>
    </ligand>
</feature>
<feature type="binding site" evidence="7">
    <location>
        <position position="11"/>
    </location>
    <ligand>
        <name>S-adenosyl-L-methionine</name>
        <dbReference type="ChEBI" id="CHEBI:59789"/>
    </ligand>
</feature>
<dbReference type="EMBL" id="MEVN01000018">
    <property type="protein sequence ID" value="OGC57270.1"/>
    <property type="molecule type" value="Genomic_DNA"/>
</dbReference>
<reference evidence="9 10" key="1">
    <citation type="journal article" date="2016" name="Nat. Commun.">
        <title>Thousands of microbial genomes shed light on interconnected biogeochemical processes in an aquifer system.</title>
        <authorList>
            <person name="Anantharaman K."/>
            <person name="Brown C.T."/>
            <person name="Hug L.A."/>
            <person name="Sharon I."/>
            <person name="Castelle C.J."/>
            <person name="Probst A.J."/>
            <person name="Thomas B.C."/>
            <person name="Singh A."/>
            <person name="Wilkins M.J."/>
            <person name="Karaoz U."/>
            <person name="Brodie E.L."/>
            <person name="Williams K.H."/>
            <person name="Hubbard S.S."/>
            <person name="Banfield J.F."/>
        </authorList>
    </citation>
    <scope>NUCLEOTIDE SEQUENCE [LARGE SCALE GENOMIC DNA]</scope>
</reference>
<dbReference type="STRING" id="1802630.A3H26_03100"/>
<dbReference type="Pfam" id="PF00398">
    <property type="entry name" value="RrnaAD"/>
    <property type="match status" value="1"/>
</dbReference>
<feature type="binding site" evidence="7">
    <location>
        <position position="63"/>
    </location>
    <ligand>
        <name>S-adenosyl-L-methionine</name>
        <dbReference type="ChEBI" id="CHEBI:59789"/>
    </ligand>
</feature>
<proteinExistence type="inferred from homology"/>
<keyword evidence="3 7" id="KW-0489">Methyltransferase</keyword>
<evidence type="ECO:0000256" key="1">
    <source>
        <dbReference type="ARBA" id="ARBA00022490"/>
    </source>
</evidence>
<keyword evidence="6 7" id="KW-0694">RNA-binding</keyword>
<dbReference type="SUPFAM" id="SSF53335">
    <property type="entry name" value="S-adenosyl-L-methionine-dependent methyltransferases"/>
    <property type="match status" value="1"/>
</dbReference>
<evidence type="ECO:0000259" key="8">
    <source>
        <dbReference type="SMART" id="SM00650"/>
    </source>
</evidence>
<dbReference type="SMART" id="SM00650">
    <property type="entry name" value="rADc"/>
    <property type="match status" value="1"/>
</dbReference>
<feature type="binding site" evidence="7">
    <location>
        <position position="38"/>
    </location>
    <ligand>
        <name>S-adenosyl-L-methionine</name>
        <dbReference type="ChEBI" id="CHEBI:59789"/>
    </ligand>
</feature>
<evidence type="ECO:0000256" key="4">
    <source>
        <dbReference type="ARBA" id="ARBA00022679"/>
    </source>
</evidence>
<keyword evidence="5 7" id="KW-0949">S-adenosyl-L-methionine</keyword>
<evidence type="ECO:0000256" key="2">
    <source>
        <dbReference type="ARBA" id="ARBA00022552"/>
    </source>
</evidence>
<feature type="binding site" evidence="7">
    <location>
        <position position="13"/>
    </location>
    <ligand>
        <name>S-adenosyl-L-methionine</name>
        <dbReference type="ChEBI" id="CHEBI:59789"/>
    </ligand>
</feature>
<keyword evidence="4 7" id="KW-0808">Transferase</keyword>
<dbReference type="AlphaFoldDB" id="A0A1F4VJX9"/>
<dbReference type="PANTHER" id="PTHR11727">
    <property type="entry name" value="DIMETHYLADENOSINE TRANSFERASE"/>
    <property type="match status" value="1"/>
</dbReference>
<evidence type="ECO:0000256" key="5">
    <source>
        <dbReference type="ARBA" id="ARBA00022691"/>
    </source>
</evidence>
<dbReference type="InterPro" id="IPR001737">
    <property type="entry name" value="KsgA/Erm"/>
</dbReference>
<evidence type="ECO:0000313" key="9">
    <source>
        <dbReference type="EMBL" id="OGC57270.1"/>
    </source>
</evidence>
<dbReference type="Gene3D" id="1.10.8.100">
    <property type="entry name" value="Ribosomal RNA adenine dimethylase-like, domain 2"/>
    <property type="match status" value="1"/>
</dbReference>
<protein>
    <submittedName>
        <fullName evidence="9">Ribosomal RNA small subunit methyltransferase A</fullName>
    </submittedName>
</protein>
<dbReference type="NCBIfam" id="TIGR00755">
    <property type="entry name" value="ksgA"/>
    <property type="match status" value="1"/>
</dbReference>
<evidence type="ECO:0000256" key="3">
    <source>
        <dbReference type="ARBA" id="ARBA00022603"/>
    </source>
</evidence>
<dbReference type="GO" id="GO:0005829">
    <property type="term" value="C:cytosol"/>
    <property type="evidence" value="ECO:0007669"/>
    <property type="project" value="TreeGrafter"/>
</dbReference>
<dbReference type="GO" id="GO:0000179">
    <property type="term" value="F:rRNA (adenine-N6,N6-)-dimethyltransferase activity"/>
    <property type="evidence" value="ECO:0007669"/>
    <property type="project" value="UniProtKB-UniRule"/>
</dbReference>
<keyword evidence="2" id="KW-0698">rRNA processing</keyword>
<evidence type="ECO:0000256" key="7">
    <source>
        <dbReference type="PROSITE-ProRule" id="PRU01026"/>
    </source>
</evidence>
<dbReference type="Proteomes" id="UP000177763">
    <property type="component" value="Unassembled WGS sequence"/>
</dbReference>
<sequence>MFEPIKELGQNFLLHRESAQKMVEALELSQNEVVVEIGPGLGFITELLSKVLLDKKSMIYAVEMDARFAGKLKVEFFHSDNILIVGEDILKWLPGFNPKQEIFKIIGSLPYSITSPILHTIAKLPIRPSVTVFLIQKEVALKITSKAPDSSFLSSFIQTFFSIESIGIVEKDKFNPIPKVDGAVIRLRKTTRDISFLDIKKYEGFLHKAYAHPRKMLNKMFTQDEIEKTGINPSLRAQNYNSEDWVNFFKKL</sequence>
<comment type="caution">
    <text evidence="9">The sequence shown here is derived from an EMBL/GenBank/DDBJ whole genome shotgun (WGS) entry which is preliminary data.</text>
</comment>
<feature type="binding site" evidence="7">
    <location>
        <position position="88"/>
    </location>
    <ligand>
        <name>S-adenosyl-L-methionine</name>
        <dbReference type="ChEBI" id="CHEBI:59789"/>
    </ligand>
</feature>
<feature type="domain" description="Ribosomal RNA adenine methylase transferase N-terminal" evidence="8">
    <location>
        <begin position="18"/>
        <end position="191"/>
    </location>
</feature>
<name>A0A1F4VJX9_UNCKA</name>
<dbReference type="GO" id="GO:0003723">
    <property type="term" value="F:RNA binding"/>
    <property type="evidence" value="ECO:0007669"/>
    <property type="project" value="UniProtKB-UniRule"/>
</dbReference>
<dbReference type="PROSITE" id="PS51689">
    <property type="entry name" value="SAM_RNA_A_N6_MT"/>
    <property type="match status" value="1"/>
</dbReference>
<dbReference type="InterPro" id="IPR029063">
    <property type="entry name" value="SAM-dependent_MTases_sf"/>
</dbReference>
<dbReference type="InterPro" id="IPR020598">
    <property type="entry name" value="rRNA_Ade_methylase_Trfase_N"/>
</dbReference>
<comment type="similarity">
    <text evidence="7">Belongs to the class I-like SAM-binding methyltransferase superfamily. rRNA adenine N(6)-methyltransferase family.</text>
</comment>
<organism evidence="9 10">
    <name type="scientific">candidate division WWE3 bacterium RIFCSPLOWO2_12_FULL_36_10</name>
    <dbReference type="NCBI Taxonomy" id="1802630"/>
    <lineage>
        <taxon>Bacteria</taxon>
        <taxon>Katanobacteria</taxon>
    </lineage>
</organism>
<dbReference type="Gene3D" id="3.40.50.150">
    <property type="entry name" value="Vaccinia Virus protein VP39"/>
    <property type="match status" value="1"/>
</dbReference>
<dbReference type="PANTHER" id="PTHR11727:SF7">
    <property type="entry name" value="DIMETHYLADENOSINE TRANSFERASE-RELATED"/>
    <property type="match status" value="1"/>
</dbReference>
<gene>
    <name evidence="9" type="ORF">A3H26_03100</name>
</gene>
<keyword evidence="1" id="KW-0963">Cytoplasm</keyword>
<accession>A0A1F4VJX9</accession>